<feature type="domain" description="AprE-like beta-barrel" evidence="12">
    <location>
        <begin position="364"/>
        <end position="451"/>
    </location>
</feature>
<evidence type="ECO:0000259" key="12">
    <source>
        <dbReference type="Pfam" id="PF26002"/>
    </source>
</evidence>
<dbReference type="AlphaFoldDB" id="A0A368L204"/>
<dbReference type="EMBL" id="QPGB01000003">
    <property type="protein sequence ID" value="RCS57585.1"/>
    <property type="molecule type" value="Genomic_DNA"/>
</dbReference>
<evidence type="ECO:0000256" key="2">
    <source>
        <dbReference type="ARBA" id="ARBA00009477"/>
    </source>
</evidence>
<dbReference type="Proteomes" id="UP000252357">
    <property type="component" value="Unassembled WGS sequence"/>
</dbReference>
<dbReference type="InterPro" id="IPR050739">
    <property type="entry name" value="MFP"/>
</dbReference>
<evidence type="ECO:0000256" key="5">
    <source>
        <dbReference type="ARBA" id="ARBA00022519"/>
    </source>
</evidence>
<dbReference type="RefSeq" id="WP_114403068.1">
    <property type="nucleotide sequence ID" value="NZ_QPGB01000003.1"/>
</dbReference>
<dbReference type="PROSITE" id="PS00543">
    <property type="entry name" value="HLYD_FAMILY"/>
    <property type="match status" value="1"/>
</dbReference>
<dbReference type="GO" id="GO:0005886">
    <property type="term" value="C:plasma membrane"/>
    <property type="evidence" value="ECO:0007669"/>
    <property type="project" value="UniProtKB-SubCell"/>
</dbReference>
<dbReference type="InterPro" id="IPR058982">
    <property type="entry name" value="Beta-barrel_AprE"/>
</dbReference>
<dbReference type="Gene3D" id="2.40.30.170">
    <property type="match status" value="1"/>
</dbReference>
<dbReference type="OrthoDB" id="9775513at2"/>
<evidence type="ECO:0000313" key="14">
    <source>
        <dbReference type="Proteomes" id="UP000252357"/>
    </source>
</evidence>
<dbReference type="InterPro" id="IPR010129">
    <property type="entry name" value="T1SS_HlyD"/>
</dbReference>
<evidence type="ECO:0000256" key="6">
    <source>
        <dbReference type="ARBA" id="ARBA00022692"/>
    </source>
</evidence>
<sequence length="474" mass="53213">MSKMYLMAWVDLFKRYGQIFRAVWQQRSSLDSPVRLSHETAFLPAALALQETPPSPFPRLTLWILLCFSSLLLLWACFGQIDVVATAQGKIVLNDRSKTIQPLESAVVRAIHVRDGQFVQAGQILLELDATMTTADRERIQQDWQVAKLQVLRSQALIQALSIGQLPSLSKPAGISGLRYAEAQRQVQGQYGEYQAKLNRLEADIHRRQAEVRSTQELIRKLEQTVPIVRQRAQDYQRLMAENYVSQHGFLEKEQIRIEQEADLATQRSRLQEIEAALREAIGQKDLMVAETRRITLDSLTEGQQKVTTLEQELLKATSRQELMRITAPVTGTVQQLAIHTIGGVVTPAQALMVIVPSGDTLDIEAFLENKDIGFVKPGQAAEIKIETFPYTKYGTISGVINTVSHDAINDEKRGLIYATRVGMARHVVMVGGAAVKLSPGMAVSVEIKTGKRRVIEYFLTPLLEVRHESLRER</sequence>
<keyword evidence="3 9" id="KW-0813">Transport</keyword>
<feature type="coiled-coil region" evidence="10">
    <location>
        <begin position="184"/>
        <end position="225"/>
    </location>
</feature>
<evidence type="ECO:0000256" key="3">
    <source>
        <dbReference type="ARBA" id="ARBA00022448"/>
    </source>
</evidence>
<keyword evidence="7" id="KW-1133">Transmembrane helix</keyword>
<evidence type="ECO:0000256" key="9">
    <source>
        <dbReference type="RuleBase" id="RU365093"/>
    </source>
</evidence>
<keyword evidence="6" id="KW-0812">Transmembrane</keyword>
<evidence type="ECO:0000313" key="13">
    <source>
        <dbReference type="EMBL" id="RCS57585.1"/>
    </source>
</evidence>
<evidence type="ECO:0000256" key="4">
    <source>
        <dbReference type="ARBA" id="ARBA00022475"/>
    </source>
</evidence>
<dbReference type="Gene3D" id="2.40.50.100">
    <property type="match status" value="1"/>
</dbReference>
<dbReference type="Pfam" id="PF26002">
    <property type="entry name" value="Beta-barrel_AprE"/>
    <property type="match status" value="1"/>
</dbReference>
<accession>A0A368L204</accession>
<reference evidence="13 14" key="1">
    <citation type="journal article" date="2018" name="Int. J. Syst. Evol. Microbiol.">
        <title>Parvibium lacunae gen. nov., sp. nov., a new member of the family Alcaligenaceae isolated from a freshwater pond.</title>
        <authorList>
            <person name="Chen W.M."/>
            <person name="Xie P.B."/>
            <person name="Hsu M.Y."/>
            <person name="Sheu S.Y."/>
        </authorList>
    </citation>
    <scope>NUCLEOTIDE SEQUENCE [LARGE SCALE GENOMIC DNA]</scope>
    <source>
        <strain evidence="13 14">KMB9</strain>
    </source>
</reference>
<feature type="domain" description="CyaD-like alpha-helical hairpin" evidence="11">
    <location>
        <begin position="129"/>
        <end position="324"/>
    </location>
</feature>
<dbReference type="PANTHER" id="PTHR30386">
    <property type="entry name" value="MEMBRANE FUSION SUBUNIT OF EMRAB-TOLC MULTIDRUG EFFLUX PUMP"/>
    <property type="match status" value="1"/>
</dbReference>
<comment type="similarity">
    <text evidence="2 9">Belongs to the membrane fusion protein (MFP) (TC 8.A.1) family.</text>
</comment>
<evidence type="ECO:0000256" key="1">
    <source>
        <dbReference type="ARBA" id="ARBA00004377"/>
    </source>
</evidence>
<dbReference type="Pfam" id="PF25988">
    <property type="entry name" value="HH_CyaD"/>
    <property type="match status" value="1"/>
</dbReference>
<dbReference type="NCBIfam" id="TIGR01843">
    <property type="entry name" value="type_I_hlyD"/>
    <property type="match status" value="1"/>
</dbReference>
<dbReference type="PRINTS" id="PR01490">
    <property type="entry name" value="RTXTOXIND"/>
</dbReference>
<evidence type="ECO:0000256" key="10">
    <source>
        <dbReference type="SAM" id="Coils"/>
    </source>
</evidence>
<evidence type="ECO:0000256" key="7">
    <source>
        <dbReference type="ARBA" id="ARBA00022989"/>
    </source>
</evidence>
<feature type="coiled-coil region" evidence="10">
    <location>
        <begin position="257"/>
        <end position="284"/>
    </location>
</feature>
<evidence type="ECO:0000256" key="8">
    <source>
        <dbReference type="ARBA" id="ARBA00023136"/>
    </source>
</evidence>
<dbReference type="GO" id="GO:0009306">
    <property type="term" value="P:protein secretion"/>
    <property type="evidence" value="ECO:0007669"/>
    <property type="project" value="InterPro"/>
</dbReference>
<dbReference type="InterPro" id="IPR059040">
    <property type="entry name" value="HH_CyaD-like"/>
</dbReference>
<dbReference type="PANTHER" id="PTHR30386:SF27">
    <property type="entry name" value="MEMBRANE FUSION PROTEIN (MFP) FAMILY PROTEIN"/>
    <property type="match status" value="1"/>
</dbReference>
<protein>
    <recommendedName>
        <fullName evidence="9">Membrane fusion protein (MFP) family protein</fullName>
    </recommendedName>
</protein>
<keyword evidence="10" id="KW-0175">Coiled coil</keyword>
<keyword evidence="8" id="KW-0472">Membrane</keyword>
<gene>
    <name evidence="13" type="ORF">DU000_09100</name>
</gene>
<comment type="subcellular location">
    <subcellularLocation>
        <location evidence="1 9">Cell inner membrane</location>
        <topology evidence="1 9">Single-pass membrane protein</topology>
    </subcellularLocation>
</comment>
<organism evidence="13 14">
    <name type="scientific">Parvibium lacunae</name>
    <dbReference type="NCBI Taxonomy" id="1888893"/>
    <lineage>
        <taxon>Bacteria</taxon>
        <taxon>Pseudomonadati</taxon>
        <taxon>Pseudomonadota</taxon>
        <taxon>Betaproteobacteria</taxon>
        <taxon>Burkholderiales</taxon>
        <taxon>Alcaligenaceae</taxon>
        <taxon>Parvibium</taxon>
    </lineage>
</organism>
<comment type="caution">
    <text evidence="13">The sequence shown here is derived from an EMBL/GenBank/DDBJ whole genome shotgun (WGS) entry which is preliminary data.</text>
</comment>
<keyword evidence="4 9" id="KW-1003">Cell membrane</keyword>
<name>A0A368L204_9BURK</name>
<keyword evidence="14" id="KW-1185">Reference proteome</keyword>
<evidence type="ECO:0000259" key="11">
    <source>
        <dbReference type="Pfam" id="PF25988"/>
    </source>
</evidence>
<proteinExistence type="inferred from homology"/>
<dbReference type="SUPFAM" id="SSF56954">
    <property type="entry name" value="Outer membrane efflux proteins (OEP)"/>
    <property type="match status" value="1"/>
</dbReference>
<keyword evidence="5 9" id="KW-0997">Cell inner membrane</keyword>
<dbReference type="InterPro" id="IPR006144">
    <property type="entry name" value="Secretion_HlyD_CS"/>
</dbReference>